<sequence>MNRILQHFLGSIVVGGISFFSLITPAYSAVQRISWETATGNSGTPVTLEITPGYGLNISFIPLGETIEKVWLDDPSWLTVDADGCLQGLSRNCNTTGATVLHLRRIQELDFPGLAQSPNQSTLLTVITRNSESRRVYVFRIQLASTSETTPQYHTLEVVNTRSSPPSSIPSASATASEQQFSFRFNESGQVDSTILERIERGVQVSLKHQWMQRNSPIADRIAYFIKQVKRGISLKQAQVNAQISVALINRLYELGSSVDSTVSTEEVRLF</sequence>
<dbReference type="AlphaFoldDB" id="A0A1J1LV95"/>
<gene>
    <name evidence="1" type="ORF">PL9214670187</name>
</gene>
<evidence type="ECO:0000313" key="2">
    <source>
        <dbReference type="Proteomes" id="UP000184315"/>
    </source>
</evidence>
<dbReference type="STRING" id="671072.PL9214670187"/>
<accession>A0A1J1LV95</accession>
<evidence type="ECO:0000313" key="1">
    <source>
        <dbReference type="EMBL" id="CUR35561.1"/>
    </source>
</evidence>
<name>A0A1J1LV95_9CYAN</name>
<dbReference type="RefSeq" id="WP_072722518.1">
    <property type="nucleotide sequence ID" value="NZ_LN889815.1"/>
</dbReference>
<dbReference type="OrthoDB" id="483418at2"/>
<dbReference type="Proteomes" id="UP000184315">
    <property type="component" value="Unassembled WGS sequence"/>
</dbReference>
<proteinExistence type="predicted"/>
<organism evidence="1 2">
    <name type="scientific">Planktothrix tepida PCC 9214</name>
    <dbReference type="NCBI Taxonomy" id="671072"/>
    <lineage>
        <taxon>Bacteria</taxon>
        <taxon>Bacillati</taxon>
        <taxon>Cyanobacteriota</taxon>
        <taxon>Cyanophyceae</taxon>
        <taxon>Oscillatoriophycideae</taxon>
        <taxon>Oscillatoriales</taxon>
        <taxon>Microcoleaceae</taxon>
        <taxon>Planktothrix</taxon>
    </lineage>
</organism>
<keyword evidence="2" id="KW-1185">Reference proteome</keyword>
<protein>
    <submittedName>
        <fullName evidence="1">Uncharacterized protein</fullName>
    </submittedName>
</protein>
<reference evidence="2" key="1">
    <citation type="submission" date="2015-10" db="EMBL/GenBank/DDBJ databases">
        <authorList>
            <person name="Regsiter A."/>
            <person name="william w."/>
        </authorList>
    </citation>
    <scope>NUCLEOTIDE SEQUENCE [LARGE SCALE GENOMIC DNA]</scope>
</reference>
<dbReference type="EMBL" id="CZDF01000174">
    <property type="protein sequence ID" value="CUR35561.1"/>
    <property type="molecule type" value="Genomic_DNA"/>
</dbReference>